<dbReference type="AlphaFoldDB" id="A0A2A8CZL2"/>
<gene>
    <name evidence="1" type="ORF">CRI94_08395</name>
</gene>
<accession>A0A2A8CZL2</accession>
<reference evidence="1 2" key="1">
    <citation type="submission" date="2017-10" db="EMBL/GenBank/DDBJ databases">
        <title>Draft genome of Longibacter Salinarum.</title>
        <authorList>
            <person name="Goh K.M."/>
            <person name="Shamsir M.S."/>
            <person name="Lim S.W."/>
        </authorList>
    </citation>
    <scope>NUCLEOTIDE SEQUENCE [LARGE SCALE GENOMIC DNA]</scope>
    <source>
        <strain evidence="1 2">KCTC 52045</strain>
    </source>
</reference>
<keyword evidence="2" id="KW-1185">Reference proteome</keyword>
<comment type="caution">
    <text evidence="1">The sequence shown here is derived from an EMBL/GenBank/DDBJ whole genome shotgun (WGS) entry which is preliminary data.</text>
</comment>
<sequence>MYDTVVKRIEGGDDVIVDASDFTVSQLMMLARAAHAHDATIRIMNGPFRMEDAMAVRRAGRGHVEYAGPHAA</sequence>
<dbReference type="Proteomes" id="UP000220102">
    <property type="component" value="Unassembled WGS sequence"/>
</dbReference>
<evidence type="ECO:0000313" key="2">
    <source>
        <dbReference type="Proteomes" id="UP000220102"/>
    </source>
</evidence>
<dbReference type="RefSeq" id="WP_098075215.1">
    <property type="nucleotide sequence ID" value="NZ_PDEQ01000003.1"/>
</dbReference>
<dbReference type="EMBL" id="PDEQ01000003">
    <property type="protein sequence ID" value="PEN14051.1"/>
    <property type="molecule type" value="Genomic_DNA"/>
</dbReference>
<name>A0A2A8CZL2_9BACT</name>
<evidence type="ECO:0000313" key="1">
    <source>
        <dbReference type="EMBL" id="PEN14051.1"/>
    </source>
</evidence>
<protein>
    <recommendedName>
        <fullName evidence="3">STAS domain-containing protein</fullName>
    </recommendedName>
</protein>
<organism evidence="1 2">
    <name type="scientific">Longibacter salinarum</name>
    <dbReference type="NCBI Taxonomy" id="1850348"/>
    <lineage>
        <taxon>Bacteria</taxon>
        <taxon>Pseudomonadati</taxon>
        <taxon>Rhodothermota</taxon>
        <taxon>Rhodothermia</taxon>
        <taxon>Rhodothermales</taxon>
        <taxon>Salisaetaceae</taxon>
        <taxon>Longibacter</taxon>
    </lineage>
</organism>
<proteinExistence type="predicted"/>
<evidence type="ECO:0008006" key="3">
    <source>
        <dbReference type="Google" id="ProtNLM"/>
    </source>
</evidence>